<dbReference type="Gene3D" id="3.90.550.10">
    <property type="entry name" value="Spore Coat Polysaccharide Biosynthesis Protein SpsA, Chain A"/>
    <property type="match status" value="1"/>
</dbReference>
<dbReference type="InterPro" id="IPR029044">
    <property type="entry name" value="Nucleotide-diphossugar_trans"/>
</dbReference>
<gene>
    <name evidence="4" type="ORF">ESZ50_01785</name>
</gene>
<dbReference type="AlphaFoldDB" id="A0A6C2CBI3"/>
<dbReference type="Proteomes" id="UP000371977">
    <property type="component" value="Unassembled WGS sequence"/>
</dbReference>
<dbReference type="GO" id="GO:0016757">
    <property type="term" value="F:glycosyltransferase activity"/>
    <property type="evidence" value="ECO:0007669"/>
    <property type="project" value="UniProtKB-KW"/>
</dbReference>
<name>A0A6C2CBI3_9LACO</name>
<keyword evidence="2 4" id="KW-0808">Transferase</keyword>
<dbReference type="PANTHER" id="PTHR22916">
    <property type="entry name" value="GLYCOSYLTRANSFERASE"/>
    <property type="match status" value="1"/>
</dbReference>
<proteinExistence type="predicted"/>
<sequence length="326" mass="38194">MLAISSDLQHGLVNSKEKSMDPLVSIIVPVHNVEKYLEKALNSVFDQTYTHVEIIAVNDGSTDQSLAVLKEMAKVHQNLLIINQANQGLGPARNTGLTHVHGKYLFFLDADDFITEDMLMSLVEKAESNSVDLIRFNYAPFIETGFEHQIQIDRPIRALREDVVYNQQRFLKANIKDFLAPVWLYFIRTEIIMAHDLRFQAIIHEDELYMPLVFEFVSRAMYDSRKYFQRRYRSGSIMTTDITKNYDSFRSRVTIIDVLEKKRRQVRANSMYQRFLRKRTAVLNRGLYRAEIDERLKRTTIRSLKRKYKFKTGFLELIRKAVVQIG</sequence>
<accession>A0A6C2CBI3</accession>
<dbReference type="CDD" id="cd00761">
    <property type="entry name" value="Glyco_tranf_GTA_type"/>
    <property type="match status" value="1"/>
</dbReference>
<dbReference type="RefSeq" id="WP_148621893.1">
    <property type="nucleotide sequence ID" value="NZ_SDGZ01000006.1"/>
</dbReference>
<organism evidence="4 5">
    <name type="scientific">Weissella muntiaci</name>
    <dbReference type="NCBI Taxonomy" id="2508881"/>
    <lineage>
        <taxon>Bacteria</taxon>
        <taxon>Bacillati</taxon>
        <taxon>Bacillota</taxon>
        <taxon>Bacilli</taxon>
        <taxon>Lactobacillales</taxon>
        <taxon>Lactobacillaceae</taxon>
        <taxon>Weissella</taxon>
    </lineage>
</organism>
<evidence type="ECO:0000313" key="4">
    <source>
        <dbReference type="EMBL" id="TYC50693.1"/>
    </source>
</evidence>
<dbReference type="InterPro" id="IPR001173">
    <property type="entry name" value="Glyco_trans_2-like"/>
</dbReference>
<evidence type="ECO:0000313" key="5">
    <source>
        <dbReference type="Proteomes" id="UP000371977"/>
    </source>
</evidence>
<dbReference type="Pfam" id="PF00535">
    <property type="entry name" value="Glycos_transf_2"/>
    <property type="match status" value="1"/>
</dbReference>
<feature type="domain" description="Glycosyltransferase 2-like" evidence="3">
    <location>
        <begin position="25"/>
        <end position="147"/>
    </location>
</feature>
<evidence type="ECO:0000256" key="1">
    <source>
        <dbReference type="ARBA" id="ARBA00022676"/>
    </source>
</evidence>
<evidence type="ECO:0000259" key="3">
    <source>
        <dbReference type="Pfam" id="PF00535"/>
    </source>
</evidence>
<dbReference type="OrthoDB" id="2151310at2"/>
<dbReference type="SUPFAM" id="SSF53448">
    <property type="entry name" value="Nucleotide-diphospho-sugar transferases"/>
    <property type="match status" value="1"/>
</dbReference>
<evidence type="ECO:0000256" key="2">
    <source>
        <dbReference type="ARBA" id="ARBA00022679"/>
    </source>
</evidence>
<comment type="caution">
    <text evidence="4">The sequence shown here is derived from an EMBL/GenBank/DDBJ whole genome shotgun (WGS) entry which is preliminary data.</text>
</comment>
<protein>
    <submittedName>
        <fullName evidence="4">Glycosyltransferase</fullName>
    </submittedName>
</protein>
<dbReference type="EMBL" id="SDGZ01000006">
    <property type="protein sequence ID" value="TYC50693.1"/>
    <property type="molecule type" value="Genomic_DNA"/>
</dbReference>
<dbReference type="PANTHER" id="PTHR22916:SF51">
    <property type="entry name" value="GLYCOSYLTRANSFERASE EPSH-RELATED"/>
    <property type="match status" value="1"/>
</dbReference>
<keyword evidence="5" id="KW-1185">Reference proteome</keyword>
<reference evidence="4 5" key="1">
    <citation type="submission" date="2019-01" db="EMBL/GenBank/DDBJ databases">
        <title>Weissella sp. nov., a novel lactic acid bacterium isolated from animal feces.</title>
        <authorList>
            <person name="Wang L.-T."/>
        </authorList>
    </citation>
    <scope>NUCLEOTIDE SEQUENCE [LARGE SCALE GENOMIC DNA]</scope>
    <source>
        <strain evidence="4 5">8H-2</strain>
    </source>
</reference>
<keyword evidence="1" id="KW-0328">Glycosyltransferase</keyword>